<dbReference type="KEGG" id="scn:Solca_0918"/>
<organism evidence="1 2">
    <name type="scientific">Solitalea canadensis (strain ATCC 29591 / DSM 3403 / JCM 21819 / LMG 8368 / NBRC 15130 / NCIMB 12057 / USAM 9D)</name>
    <name type="common">Flexibacter canadensis</name>
    <dbReference type="NCBI Taxonomy" id="929556"/>
    <lineage>
        <taxon>Bacteria</taxon>
        <taxon>Pseudomonadati</taxon>
        <taxon>Bacteroidota</taxon>
        <taxon>Sphingobacteriia</taxon>
        <taxon>Sphingobacteriales</taxon>
        <taxon>Sphingobacteriaceae</taxon>
        <taxon>Solitalea</taxon>
    </lineage>
</organism>
<accession>H8KV33</accession>
<protein>
    <submittedName>
        <fullName evidence="1">Uncharacterized protein</fullName>
    </submittedName>
</protein>
<keyword evidence="2" id="KW-1185">Reference proteome</keyword>
<gene>
    <name evidence="1" type="ordered locus">Solca_0918</name>
</gene>
<dbReference type="STRING" id="929556.Solca_0918"/>
<dbReference type="EMBL" id="CP003349">
    <property type="protein sequence ID" value="AFD06033.1"/>
    <property type="molecule type" value="Genomic_DNA"/>
</dbReference>
<evidence type="ECO:0000313" key="2">
    <source>
        <dbReference type="Proteomes" id="UP000007590"/>
    </source>
</evidence>
<name>H8KV33_SOLCM</name>
<dbReference type="Proteomes" id="UP000007590">
    <property type="component" value="Chromosome"/>
</dbReference>
<dbReference type="HOGENOM" id="CLU_2847515_0_0_10"/>
<dbReference type="AlphaFoldDB" id="H8KV33"/>
<proteinExistence type="predicted"/>
<reference evidence="1" key="1">
    <citation type="submission" date="2012-02" db="EMBL/GenBank/DDBJ databases">
        <title>The complete genome of Solitalea canadensis DSM 3403.</title>
        <authorList>
            <consortium name="US DOE Joint Genome Institute (JGI-PGF)"/>
            <person name="Lucas S."/>
            <person name="Copeland A."/>
            <person name="Lapidus A."/>
            <person name="Glavina del Rio T."/>
            <person name="Dalin E."/>
            <person name="Tice H."/>
            <person name="Bruce D."/>
            <person name="Goodwin L."/>
            <person name="Pitluck S."/>
            <person name="Peters L."/>
            <person name="Ovchinnikova G."/>
            <person name="Lu M."/>
            <person name="Kyrpides N."/>
            <person name="Mavromatis K."/>
            <person name="Ivanova N."/>
            <person name="Brettin T."/>
            <person name="Detter J.C."/>
            <person name="Han C."/>
            <person name="Larimer F."/>
            <person name="Land M."/>
            <person name="Hauser L."/>
            <person name="Markowitz V."/>
            <person name="Cheng J.-F."/>
            <person name="Hugenholtz P."/>
            <person name="Woyke T."/>
            <person name="Wu D."/>
            <person name="Spring S."/>
            <person name="Schroeder M."/>
            <person name="Kopitz M."/>
            <person name="Brambilla E."/>
            <person name="Klenk H.-P."/>
            <person name="Eisen J.A."/>
        </authorList>
    </citation>
    <scope>NUCLEOTIDE SEQUENCE</scope>
    <source>
        <strain evidence="1">DSM 3403</strain>
    </source>
</reference>
<sequence length="65" mass="7669">MLRMFFFSKKSMQKMLSAQPKLRIVLRQVSASILNHLFRTVRGDFGLYDNLCFEFTYVKSNRTTG</sequence>
<evidence type="ECO:0000313" key="1">
    <source>
        <dbReference type="EMBL" id="AFD06033.1"/>
    </source>
</evidence>